<organism evidence="2 3">
    <name type="scientific">Geobacter metallireducens (strain ATCC 53774 / DSM 7210 / GS-15)</name>
    <dbReference type="NCBI Taxonomy" id="269799"/>
    <lineage>
        <taxon>Bacteria</taxon>
        <taxon>Pseudomonadati</taxon>
        <taxon>Thermodesulfobacteriota</taxon>
        <taxon>Desulfuromonadia</taxon>
        <taxon>Geobacterales</taxon>
        <taxon>Geobacteraceae</taxon>
        <taxon>Geobacter</taxon>
    </lineage>
</organism>
<dbReference type="HOGENOM" id="CLU_021203_3_3_7"/>
<reference evidence="2 3" key="2">
    <citation type="journal article" date="2009" name="BMC Microbiol.">
        <title>The genome sequence of Geobacter metallireducens: features of metabolism, physiology and regulation common and dissimilar to Geobacter sulfurreducens.</title>
        <authorList>
            <person name="Aklujkar M."/>
            <person name="Krushkal J."/>
            <person name="DiBartolo G."/>
            <person name="Lapidus A."/>
            <person name="Land M.L."/>
            <person name="Lovley D.R."/>
        </authorList>
    </citation>
    <scope>NUCLEOTIDE SEQUENCE [LARGE SCALE GENOMIC DNA]</scope>
    <source>
        <strain evidence="3">ATCC 53774 / DSM 7210 / GS-15</strain>
    </source>
</reference>
<evidence type="ECO:0000313" key="3">
    <source>
        <dbReference type="Proteomes" id="UP000007073"/>
    </source>
</evidence>
<gene>
    <name evidence="2" type="ordered locus">Gmet_0850</name>
</gene>
<dbReference type="Pfam" id="PF08486">
    <property type="entry name" value="SpoIID"/>
    <property type="match status" value="1"/>
</dbReference>
<dbReference type="EMBL" id="CP000148">
    <property type="protein sequence ID" value="ABB31092.2"/>
    <property type="molecule type" value="Genomic_DNA"/>
</dbReference>
<evidence type="ECO:0000313" key="2">
    <source>
        <dbReference type="EMBL" id="ABB31092.2"/>
    </source>
</evidence>
<dbReference type="AlphaFoldDB" id="Q39XD2"/>
<dbReference type="GO" id="GO:0030435">
    <property type="term" value="P:sporulation resulting in formation of a cellular spore"/>
    <property type="evidence" value="ECO:0007669"/>
    <property type="project" value="InterPro"/>
</dbReference>
<keyword evidence="2" id="KW-0132">Cell division</keyword>
<dbReference type="PANTHER" id="PTHR30032">
    <property type="entry name" value="N-ACETYLMURAMOYL-L-ALANINE AMIDASE-RELATED"/>
    <property type="match status" value="1"/>
</dbReference>
<sequence length="384" mass="41316">MSEGLSVTVRFLFAIAALLLLLAGDGSAATLPRQEAVRVAIIKGVDSVRIDGDGVLATDGRGEPLRLTLPAQVRRVGGSLSVGGQTVARLTVTSPLVIQVNGKRYRGTIEVSPADRGILVVNDLPLEDYLVGLINCEISSQWPIEAVKAQAVVARTYASYQKRARANAPYHLESSVLDQVYDGCEIEDSRAARGVRETAGEILTYGGQPIQAFYHSNCGGRTEVAENVWGVRLPYLKSVDCAYCSTNPSIRWEYAISLKKLESLLRGSGTHVSGLRDVREGKRNESGRLIDLALVSGGGTTTVTAVNFRKIVGYTAIKSTNFTVRVTSDLVRFTGTGYGHGVGLCQWGAKQRASDGFTYREILAYYYPGALLSKLPVGQGVDAR</sequence>
<feature type="domain" description="Sporulation stage II protein D amidase enhancer LytB N-terminal" evidence="1">
    <location>
        <begin position="116"/>
        <end position="205"/>
    </location>
</feature>
<dbReference type="GO" id="GO:0051301">
    <property type="term" value="P:cell division"/>
    <property type="evidence" value="ECO:0007669"/>
    <property type="project" value="UniProtKB-KW"/>
</dbReference>
<name>Q39XD2_GEOMG</name>
<evidence type="ECO:0000259" key="1">
    <source>
        <dbReference type="Pfam" id="PF08486"/>
    </source>
</evidence>
<protein>
    <submittedName>
        <fullName evidence="2">Cell division protein, SpoIID family, putative</fullName>
    </submittedName>
</protein>
<dbReference type="GO" id="GO:0030288">
    <property type="term" value="C:outer membrane-bounded periplasmic space"/>
    <property type="evidence" value="ECO:0007669"/>
    <property type="project" value="TreeGrafter"/>
</dbReference>
<keyword evidence="2" id="KW-0131">Cell cycle</keyword>
<dbReference type="InterPro" id="IPR013693">
    <property type="entry name" value="SpoIID/LytB_N"/>
</dbReference>
<accession>Q39XD2</accession>
<keyword evidence="3" id="KW-1185">Reference proteome</keyword>
<dbReference type="STRING" id="269799.Gmet_0850"/>
<dbReference type="KEGG" id="gme:Gmet_0850"/>
<dbReference type="eggNOG" id="COG2385">
    <property type="taxonomic scope" value="Bacteria"/>
</dbReference>
<proteinExistence type="predicted"/>
<dbReference type="Proteomes" id="UP000007073">
    <property type="component" value="Chromosome"/>
</dbReference>
<dbReference type="PANTHER" id="PTHR30032:SF4">
    <property type="entry name" value="AMIDASE ENHANCER"/>
    <property type="match status" value="1"/>
</dbReference>
<reference evidence="2 3" key="1">
    <citation type="submission" date="2005-10" db="EMBL/GenBank/DDBJ databases">
        <title>Complete sequence of Geobacter metallireducens GS-15.</title>
        <authorList>
            <consortium name="US DOE Joint Genome Institute"/>
            <person name="Copeland A."/>
            <person name="Lucas S."/>
            <person name="Lapidus A."/>
            <person name="Barry K."/>
            <person name="Detter J.C."/>
            <person name="Glavina T."/>
            <person name="Hammon N."/>
            <person name="Israni S."/>
            <person name="Pitluck S."/>
            <person name="Di Bartolo G."/>
            <person name="Chain P."/>
            <person name="Schmutz J."/>
            <person name="Larimer F."/>
            <person name="Land M."/>
            <person name="Kyrpides N."/>
            <person name="Ivanova N."/>
            <person name="Richardson P."/>
        </authorList>
    </citation>
    <scope>NUCLEOTIDE SEQUENCE [LARGE SCALE GENOMIC DNA]</scope>
    <source>
        <strain evidence="3">ATCC 53774 / DSM 7210 / GS-15</strain>
    </source>
</reference>
<dbReference type="InterPro" id="IPR013486">
    <property type="entry name" value="SpoIID/LytB"/>
</dbReference>
<dbReference type="InterPro" id="IPR051922">
    <property type="entry name" value="Bact_Sporulation_Assoc"/>
</dbReference>
<dbReference type="NCBIfam" id="TIGR02669">
    <property type="entry name" value="SpoIID_LytB"/>
    <property type="match status" value="1"/>
</dbReference>